<dbReference type="EMBL" id="LSZW01000064">
    <property type="protein sequence ID" value="KXK64659.1"/>
    <property type="molecule type" value="Genomic_DNA"/>
</dbReference>
<feature type="binding site" evidence="15">
    <location>
        <begin position="103"/>
        <end position="106"/>
    </location>
    <ligand>
        <name>ATP</name>
        <dbReference type="ChEBI" id="CHEBI:30616"/>
    </ligand>
</feature>
<evidence type="ECO:0000256" key="11">
    <source>
        <dbReference type="ARBA" id="ARBA00022840"/>
    </source>
</evidence>
<feature type="binding site" description="in other chain" evidence="15">
    <location>
        <begin position="170"/>
        <end position="172"/>
    </location>
    <ligand>
        <name>substrate</name>
        <note>ligand shared between dimeric partners</note>
    </ligand>
</feature>
<dbReference type="GO" id="GO:0070095">
    <property type="term" value="F:fructose-6-phosphate binding"/>
    <property type="evidence" value="ECO:0007669"/>
    <property type="project" value="TreeGrafter"/>
</dbReference>
<dbReference type="AlphaFoldDB" id="A0A136Q1V6"/>
<sequence length="323" mass="34419">MKKRIGILTSGGDTPGMNAGIRSVVMAADAAGFSVMGITKGYAGLIEGRVDRIKTEDVAGIVEKGGTILKTARCEEFKTQEGQQKALQVIKAFDISGVVVIGGDGSFQGAKVLSHLGVPTIGIPGTIDNDLAYTDFTIGFDTAVNGVVGEMSRIRDTMNSHERVGVIEVMGNKCGDIALYAGIAGGAEHIIIPEVEFDIDYICDKIIGNRIKGNMTSIVLIAEGAGKGEAVANYMRAKAKLDAKAIVLGYIQRGGTPSAADRLRATSMGMRAVQLLEKGIGNRVVGIRDNKIIDEDIDEALSKELIFRKDLYDEFKIMSENMQ</sequence>
<comment type="catalytic activity">
    <reaction evidence="14 15">
        <text>beta-D-fructose 6-phosphate + ATP = beta-D-fructose 1,6-bisphosphate + ADP + H(+)</text>
        <dbReference type="Rhea" id="RHEA:16109"/>
        <dbReference type="ChEBI" id="CHEBI:15378"/>
        <dbReference type="ChEBI" id="CHEBI:30616"/>
        <dbReference type="ChEBI" id="CHEBI:32966"/>
        <dbReference type="ChEBI" id="CHEBI:57634"/>
        <dbReference type="ChEBI" id="CHEBI:456216"/>
        <dbReference type="EC" id="2.7.1.11"/>
    </reaction>
</comment>
<evidence type="ECO:0000256" key="9">
    <source>
        <dbReference type="ARBA" id="ARBA00022741"/>
    </source>
</evidence>
<proteinExistence type="inferred from homology"/>
<comment type="subcellular location">
    <subcellularLocation>
        <location evidence="3 15">Cytoplasm</location>
    </subcellularLocation>
</comment>
<keyword evidence="5 15" id="KW-0963">Cytoplasm</keyword>
<feature type="binding site" evidence="15">
    <location>
        <begin position="73"/>
        <end position="74"/>
    </location>
    <ligand>
        <name>ATP</name>
        <dbReference type="ChEBI" id="CHEBI:30616"/>
    </ligand>
</feature>
<dbReference type="InterPro" id="IPR012003">
    <property type="entry name" value="ATP_PFK_prok-type"/>
</dbReference>
<dbReference type="InterPro" id="IPR035966">
    <property type="entry name" value="PKF_sf"/>
</dbReference>
<feature type="binding site" description="in other chain" evidence="15">
    <location>
        <begin position="250"/>
        <end position="253"/>
    </location>
    <ligand>
        <name>substrate</name>
        <note>ligand shared between dimeric partners</note>
    </ligand>
</feature>
<feature type="binding site" evidence="15">
    <location>
        <position position="104"/>
    </location>
    <ligand>
        <name>Mg(2+)</name>
        <dbReference type="ChEBI" id="CHEBI:18420"/>
        <note>catalytic</note>
    </ligand>
</feature>
<keyword evidence="8 15" id="KW-0479">Metal-binding</keyword>
<feature type="binding site" description="in other chain" evidence="15">
    <location>
        <begin position="126"/>
        <end position="128"/>
    </location>
    <ligand>
        <name>substrate</name>
        <note>ligand shared between dimeric partners</note>
    </ligand>
</feature>
<dbReference type="GO" id="GO:0003872">
    <property type="term" value="F:6-phosphofructokinase activity"/>
    <property type="evidence" value="ECO:0007669"/>
    <property type="project" value="UniProtKB-UniRule"/>
</dbReference>
<feature type="binding site" description="in other chain" evidence="15">
    <location>
        <position position="155"/>
    </location>
    <ligand>
        <name>ADP</name>
        <dbReference type="ChEBI" id="CHEBI:456216"/>
        <note>allosteric activator; ligand shared between dimeric partners</note>
    </ligand>
</feature>
<dbReference type="InterPro" id="IPR000023">
    <property type="entry name" value="Phosphofructokinase_dom"/>
</dbReference>
<evidence type="ECO:0000256" key="1">
    <source>
        <dbReference type="ARBA" id="ARBA00001946"/>
    </source>
</evidence>
<dbReference type="Gene3D" id="3.40.50.460">
    <property type="entry name" value="Phosphofructokinase domain"/>
    <property type="match status" value="1"/>
</dbReference>
<evidence type="ECO:0000256" key="4">
    <source>
        <dbReference type="ARBA" id="ARBA00004679"/>
    </source>
</evidence>
<dbReference type="Pfam" id="PF00365">
    <property type="entry name" value="PFK"/>
    <property type="match status" value="1"/>
</dbReference>
<comment type="pathway">
    <text evidence="4 15">Carbohydrate degradation; glycolysis; D-glyceraldehyde 3-phosphate and glycerone phosphate from D-glucose: step 3/4.</text>
</comment>
<feature type="binding site" evidence="15">
    <location>
        <position position="244"/>
    </location>
    <ligand>
        <name>substrate</name>
        <note>ligand shared between dimeric partners</note>
    </ligand>
</feature>
<evidence type="ECO:0000256" key="13">
    <source>
        <dbReference type="ARBA" id="ARBA00023152"/>
    </source>
</evidence>
<keyword evidence="10 15" id="KW-0418">Kinase</keyword>
<dbReference type="GO" id="GO:0016208">
    <property type="term" value="F:AMP binding"/>
    <property type="evidence" value="ECO:0007669"/>
    <property type="project" value="TreeGrafter"/>
</dbReference>
<keyword evidence="13 15" id="KW-0324">Glycolysis</keyword>
<dbReference type="NCBIfam" id="TIGR02482">
    <property type="entry name" value="PFKA_ATP"/>
    <property type="match status" value="1"/>
</dbReference>
<dbReference type="PANTHER" id="PTHR13697:SF4">
    <property type="entry name" value="ATP-DEPENDENT 6-PHOSPHOFRUCTOKINASE"/>
    <property type="match status" value="1"/>
</dbReference>
<keyword evidence="18" id="KW-1185">Reference proteome</keyword>
<dbReference type="GO" id="GO:0046872">
    <property type="term" value="F:metal ion binding"/>
    <property type="evidence" value="ECO:0007669"/>
    <property type="project" value="UniProtKB-KW"/>
</dbReference>
<name>A0A136Q1V6_9FIRM</name>
<feature type="binding site" description="in other chain" evidence="15">
    <location>
        <begin position="186"/>
        <end position="188"/>
    </location>
    <ligand>
        <name>ADP</name>
        <dbReference type="ChEBI" id="CHEBI:456216"/>
        <note>allosteric activator; ligand shared between dimeric partners</note>
    </ligand>
</feature>
<organism evidence="17 18">
    <name type="scientific">Christensenella minuta</name>
    <dbReference type="NCBI Taxonomy" id="626937"/>
    <lineage>
        <taxon>Bacteria</taxon>
        <taxon>Bacillati</taxon>
        <taxon>Bacillota</taxon>
        <taxon>Clostridia</taxon>
        <taxon>Christensenellales</taxon>
        <taxon>Christensenellaceae</taxon>
        <taxon>Christensenella</taxon>
    </lineage>
</organism>
<comment type="caution">
    <text evidence="17">The sequence shown here is derived from an EMBL/GenBank/DDBJ whole genome shotgun (WGS) entry which is preliminary data.</text>
</comment>
<dbReference type="GO" id="GO:0042802">
    <property type="term" value="F:identical protein binding"/>
    <property type="evidence" value="ECO:0007669"/>
    <property type="project" value="TreeGrafter"/>
</dbReference>
<comment type="similarity">
    <text evidence="15">Belongs to the phosphofructokinase type A (PFKA) family. ATP-dependent PFK group I subfamily. Prokaryotic clade 'B1' sub-subfamily.</text>
</comment>
<evidence type="ECO:0000256" key="6">
    <source>
        <dbReference type="ARBA" id="ARBA00022533"/>
    </source>
</evidence>
<evidence type="ECO:0000256" key="3">
    <source>
        <dbReference type="ARBA" id="ARBA00004496"/>
    </source>
</evidence>
<dbReference type="GO" id="GO:0048029">
    <property type="term" value="F:monosaccharide binding"/>
    <property type="evidence" value="ECO:0007669"/>
    <property type="project" value="TreeGrafter"/>
</dbReference>
<protein>
    <recommendedName>
        <fullName evidence="15">ATP-dependent 6-phosphofructokinase</fullName>
        <shortName evidence="15">ATP-PFK</shortName>
        <shortName evidence="15">Phosphofructokinase</shortName>
        <ecNumber evidence="15">2.7.1.11</ecNumber>
    </recommendedName>
    <alternativeName>
        <fullName evidence="15">Phosphohexokinase</fullName>
    </alternativeName>
</protein>
<feature type="binding site" evidence="15">
    <location>
        <position position="12"/>
    </location>
    <ligand>
        <name>ATP</name>
        <dbReference type="ChEBI" id="CHEBI:30616"/>
    </ligand>
</feature>
<dbReference type="SUPFAM" id="SSF53784">
    <property type="entry name" value="Phosphofructokinase"/>
    <property type="match status" value="1"/>
</dbReference>
<dbReference type="GO" id="GO:0030388">
    <property type="term" value="P:fructose 1,6-bisphosphate metabolic process"/>
    <property type="evidence" value="ECO:0007669"/>
    <property type="project" value="TreeGrafter"/>
</dbReference>
<comment type="cofactor">
    <cofactor evidence="1 15">
        <name>Mg(2+)</name>
        <dbReference type="ChEBI" id="CHEBI:18420"/>
    </cofactor>
</comment>
<feature type="binding site" evidence="15">
    <location>
        <position position="163"/>
    </location>
    <ligand>
        <name>substrate</name>
        <note>ligand shared between dimeric partners</note>
    </ligand>
</feature>
<dbReference type="InterPro" id="IPR012828">
    <property type="entry name" value="PFKA_ATP_prok"/>
</dbReference>
<comment type="subunit">
    <text evidence="15">Homotetramer.</text>
</comment>
<dbReference type="PIRSF" id="PIRSF000532">
    <property type="entry name" value="ATP_PFK_prok"/>
    <property type="match status" value="1"/>
</dbReference>
<dbReference type="FunFam" id="3.40.50.450:FF:000001">
    <property type="entry name" value="ATP-dependent 6-phosphofructokinase"/>
    <property type="match status" value="1"/>
</dbReference>
<dbReference type="STRING" id="626937.HMPREF3293_02739"/>
<evidence type="ECO:0000256" key="5">
    <source>
        <dbReference type="ARBA" id="ARBA00022490"/>
    </source>
</evidence>
<dbReference type="FunFam" id="3.40.50.460:FF:000002">
    <property type="entry name" value="ATP-dependent 6-phosphofructokinase"/>
    <property type="match status" value="1"/>
</dbReference>
<comment type="caution">
    <text evidence="15">Lacks conserved residue(s) required for the propagation of feature annotation.</text>
</comment>
<comment type="function">
    <text evidence="2 15">Catalyzes the phosphorylation of D-fructose 6-phosphate to fructose 1,6-bisphosphate by ATP, the first committing step of glycolysis.</text>
</comment>
<dbReference type="EC" id="2.7.1.11" evidence="15"/>
<dbReference type="GO" id="GO:0005945">
    <property type="term" value="C:6-phosphofructokinase complex"/>
    <property type="evidence" value="ECO:0007669"/>
    <property type="project" value="TreeGrafter"/>
</dbReference>
<dbReference type="UniPathway" id="UPA00109">
    <property type="reaction ID" value="UER00182"/>
</dbReference>
<gene>
    <name evidence="15" type="primary">pfkA</name>
    <name evidence="17" type="ORF">HMPREF3293_02739</name>
</gene>
<evidence type="ECO:0000313" key="17">
    <source>
        <dbReference type="EMBL" id="KXK64659.1"/>
    </source>
</evidence>
<evidence type="ECO:0000256" key="2">
    <source>
        <dbReference type="ARBA" id="ARBA00002659"/>
    </source>
</evidence>
<keyword evidence="11 15" id="KW-0067">ATP-binding</keyword>
<keyword evidence="12 15" id="KW-0460">Magnesium</keyword>
<feature type="binding site" description="in other chain" evidence="15">
    <location>
        <position position="212"/>
    </location>
    <ligand>
        <name>ADP</name>
        <dbReference type="ChEBI" id="CHEBI:456216"/>
        <note>allosteric activator; ligand shared between dimeric partners</note>
    </ligand>
</feature>
<dbReference type="NCBIfam" id="NF002872">
    <property type="entry name" value="PRK03202.1"/>
    <property type="match status" value="1"/>
</dbReference>
<dbReference type="KEGG" id="cmiu:B1H56_07930"/>
<dbReference type="GO" id="GO:0061621">
    <property type="term" value="P:canonical glycolysis"/>
    <property type="evidence" value="ECO:0007669"/>
    <property type="project" value="TreeGrafter"/>
</dbReference>
<evidence type="ECO:0000256" key="14">
    <source>
        <dbReference type="ARBA" id="ARBA00048070"/>
    </source>
</evidence>
<evidence type="ECO:0000313" key="18">
    <source>
        <dbReference type="Proteomes" id="UP000070366"/>
    </source>
</evidence>
<keyword evidence="6 15" id="KW-0021">Allosteric enzyme</keyword>
<dbReference type="RefSeq" id="WP_066521771.1">
    <property type="nucleotide sequence ID" value="NZ_CABMOF010000006.1"/>
</dbReference>
<dbReference type="InterPro" id="IPR022953">
    <property type="entry name" value="ATP_PFK"/>
</dbReference>
<feature type="domain" description="Phosphofructokinase" evidence="16">
    <location>
        <begin position="4"/>
        <end position="276"/>
    </location>
</feature>
<dbReference type="Proteomes" id="UP000070366">
    <property type="component" value="Unassembled WGS sequence"/>
</dbReference>
<evidence type="ECO:0000256" key="12">
    <source>
        <dbReference type="ARBA" id="ARBA00022842"/>
    </source>
</evidence>
<accession>A0A136Q1V6</accession>
<dbReference type="GO" id="GO:0006002">
    <property type="term" value="P:fructose 6-phosphate metabolic process"/>
    <property type="evidence" value="ECO:0007669"/>
    <property type="project" value="UniProtKB-UniRule"/>
</dbReference>
<evidence type="ECO:0000256" key="7">
    <source>
        <dbReference type="ARBA" id="ARBA00022679"/>
    </source>
</evidence>
<dbReference type="Gene3D" id="3.40.50.450">
    <property type="match status" value="1"/>
</dbReference>
<keyword evidence="9 15" id="KW-0547">Nucleotide-binding</keyword>
<dbReference type="OrthoDB" id="9802503at2"/>
<keyword evidence="7 15" id="KW-0808">Transferase</keyword>
<evidence type="ECO:0000259" key="16">
    <source>
        <dbReference type="Pfam" id="PF00365"/>
    </source>
</evidence>
<feature type="binding site" description="in other chain" evidence="15">
    <location>
        <position position="223"/>
    </location>
    <ligand>
        <name>substrate</name>
        <note>ligand shared between dimeric partners</note>
    </ligand>
</feature>
<evidence type="ECO:0000256" key="8">
    <source>
        <dbReference type="ARBA" id="ARBA00022723"/>
    </source>
</evidence>
<evidence type="ECO:0000256" key="15">
    <source>
        <dbReference type="HAMAP-Rule" id="MF_00339"/>
    </source>
</evidence>
<dbReference type="PATRIC" id="fig|626937.4.peg.2699"/>
<reference evidence="17 18" key="1">
    <citation type="submission" date="2016-02" db="EMBL/GenBank/DDBJ databases">
        <authorList>
            <person name="Wen L."/>
            <person name="He K."/>
            <person name="Yang H."/>
        </authorList>
    </citation>
    <scope>NUCLEOTIDE SEQUENCE [LARGE SCALE GENOMIC DNA]</scope>
    <source>
        <strain evidence="17 18">DSM 22607</strain>
    </source>
</reference>
<dbReference type="HAMAP" id="MF_00339">
    <property type="entry name" value="Phosphofructokinase_I_B1"/>
    <property type="match status" value="1"/>
</dbReference>
<dbReference type="GO" id="GO:0005524">
    <property type="term" value="F:ATP binding"/>
    <property type="evidence" value="ECO:0007669"/>
    <property type="project" value="UniProtKB-UniRule"/>
</dbReference>
<dbReference type="PRINTS" id="PR00476">
    <property type="entry name" value="PHFRCTKINASE"/>
</dbReference>
<dbReference type="PANTHER" id="PTHR13697">
    <property type="entry name" value="PHOSPHOFRUCTOKINASE"/>
    <property type="match status" value="1"/>
</dbReference>
<comment type="activity regulation">
    <text evidence="15">Allosterically activated by ADP and other diphosphonucleosides, and allosterically inhibited by phosphoenolpyruvate.</text>
</comment>
<evidence type="ECO:0000256" key="10">
    <source>
        <dbReference type="ARBA" id="ARBA00022777"/>
    </source>
</evidence>
<feature type="active site" description="Proton acceptor" evidence="15">
    <location>
        <position position="128"/>
    </location>
</feature>